<gene>
    <name evidence="7" type="primary">ea_0</name>
    <name evidence="7" type="ORF">Anas_08247</name>
</gene>
<dbReference type="PROSITE" id="PS00135">
    <property type="entry name" value="TRYPSIN_SER"/>
    <property type="match status" value="1"/>
</dbReference>
<keyword evidence="5" id="KW-0378">Hydrolase</keyword>
<dbReference type="InterPro" id="IPR001314">
    <property type="entry name" value="Peptidase_S1A"/>
</dbReference>
<keyword evidence="3" id="KW-0325">Glycoprotein</keyword>
<dbReference type="PROSITE" id="PS00134">
    <property type="entry name" value="TRYPSIN_HIS"/>
    <property type="match status" value="1"/>
</dbReference>
<keyword evidence="2" id="KW-1015">Disulfide bond</keyword>
<dbReference type="FunFam" id="2.40.10.10:FF:000028">
    <property type="entry name" value="Serine protease easter"/>
    <property type="match status" value="1"/>
</dbReference>
<dbReference type="InterPro" id="IPR009003">
    <property type="entry name" value="Peptidase_S1_PA"/>
</dbReference>
<evidence type="ECO:0000259" key="6">
    <source>
        <dbReference type="PROSITE" id="PS50240"/>
    </source>
</evidence>
<dbReference type="GO" id="GO:0004252">
    <property type="term" value="F:serine-type endopeptidase activity"/>
    <property type="evidence" value="ECO:0007669"/>
    <property type="project" value="InterPro"/>
</dbReference>
<keyword evidence="5 7" id="KW-0645">Protease</keyword>
<dbReference type="EMBL" id="SEYY01001207">
    <property type="protein sequence ID" value="KAB7505503.1"/>
    <property type="molecule type" value="Genomic_DNA"/>
</dbReference>
<dbReference type="PROSITE" id="PS50240">
    <property type="entry name" value="TRYPSIN_DOM"/>
    <property type="match status" value="1"/>
</dbReference>
<dbReference type="SUPFAM" id="SSF50494">
    <property type="entry name" value="Trypsin-like serine proteases"/>
    <property type="match status" value="1"/>
</dbReference>
<dbReference type="Proteomes" id="UP000326759">
    <property type="component" value="Unassembled WGS sequence"/>
</dbReference>
<dbReference type="Pfam" id="PF00089">
    <property type="entry name" value="Trypsin"/>
    <property type="match status" value="1"/>
</dbReference>
<organism evidence="7 8">
    <name type="scientific">Armadillidium nasatum</name>
    <dbReference type="NCBI Taxonomy" id="96803"/>
    <lineage>
        <taxon>Eukaryota</taxon>
        <taxon>Metazoa</taxon>
        <taxon>Ecdysozoa</taxon>
        <taxon>Arthropoda</taxon>
        <taxon>Crustacea</taxon>
        <taxon>Multicrustacea</taxon>
        <taxon>Malacostraca</taxon>
        <taxon>Eumalacostraca</taxon>
        <taxon>Peracarida</taxon>
        <taxon>Isopoda</taxon>
        <taxon>Oniscidea</taxon>
        <taxon>Crinocheta</taxon>
        <taxon>Armadillidiidae</taxon>
        <taxon>Armadillidium</taxon>
    </lineage>
</organism>
<dbReference type="InterPro" id="IPR033116">
    <property type="entry name" value="TRYPSIN_SER"/>
</dbReference>
<dbReference type="InterPro" id="IPR051487">
    <property type="entry name" value="Ser/Thr_Proteases_Immune/Dev"/>
</dbReference>
<dbReference type="FunFam" id="2.40.10.10:FF:000002">
    <property type="entry name" value="Transmembrane protease serine"/>
    <property type="match status" value="1"/>
</dbReference>
<dbReference type="InterPro" id="IPR001254">
    <property type="entry name" value="Trypsin_dom"/>
</dbReference>
<comment type="similarity">
    <text evidence="4">Belongs to the peptidase S1 family. CLIP subfamily.</text>
</comment>
<dbReference type="PANTHER" id="PTHR24256">
    <property type="entry name" value="TRYPTASE-RELATED"/>
    <property type="match status" value="1"/>
</dbReference>
<dbReference type="OrthoDB" id="6352817at2759"/>
<reference evidence="7 8" key="1">
    <citation type="journal article" date="2019" name="PLoS Biol.">
        <title>Sex chromosomes control vertical transmission of feminizing Wolbachia symbionts in an isopod.</title>
        <authorList>
            <person name="Becking T."/>
            <person name="Chebbi M.A."/>
            <person name="Giraud I."/>
            <person name="Moumen B."/>
            <person name="Laverre T."/>
            <person name="Caubet Y."/>
            <person name="Peccoud J."/>
            <person name="Gilbert C."/>
            <person name="Cordaux R."/>
        </authorList>
    </citation>
    <scope>NUCLEOTIDE SEQUENCE [LARGE SCALE GENOMIC DNA]</scope>
    <source>
        <strain evidence="7">ANa2</strain>
        <tissue evidence="7">Whole body excluding digestive tract and cuticle</tissue>
    </source>
</reference>
<evidence type="ECO:0000256" key="5">
    <source>
        <dbReference type="RuleBase" id="RU363034"/>
    </source>
</evidence>
<sequence>MLDLINSGNPSSIQIVRKNICDFVGRKTKYIQNIQTCLHIIGHSAEFVTLLPAKCGRPAGDDKIINGAPSPIGAYPWIAALGYTEPGRSKPSFRCAGAIINSKYVLTAAHCIDPALLGRKTLSVIHLGDYDLSTNNDCETTVLGLRCSPPHIVAGVEDTVSHPDYNTRGTSSDDVALIRLNLTLDFDSNSAAIEPVCLPPNGFNFKAFAGNRAPVATGWGLTEHGNSSNILLRVNVPIADDALCKQRYKRNFVGNQLCIGGTEDGFDTCSGDSGGPLVMSAENGPPFYQVGIVSFGPFPCGQNGLPGVYASVADYRDWIINNMKP</sequence>
<dbReference type="InterPro" id="IPR043504">
    <property type="entry name" value="Peptidase_S1_PA_chymotrypsin"/>
</dbReference>
<evidence type="ECO:0000256" key="2">
    <source>
        <dbReference type="ARBA" id="ARBA00023157"/>
    </source>
</evidence>
<keyword evidence="5" id="KW-0720">Serine protease</keyword>
<evidence type="ECO:0000256" key="1">
    <source>
        <dbReference type="ARBA" id="ARBA00022729"/>
    </source>
</evidence>
<dbReference type="SMART" id="SM00020">
    <property type="entry name" value="Tryp_SPc"/>
    <property type="match status" value="1"/>
</dbReference>
<dbReference type="PRINTS" id="PR00722">
    <property type="entry name" value="CHYMOTRYPSIN"/>
</dbReference>
<evidence type="ECO:0000313" key="8">
    <source>
        <dbReference type="Proteomes" id="UP000326759"/>
    </source>
</evidence>
<evidence type="ECO:0000256" key="3">
    <source>
        <dbReference type="ARBA" id="ARBA00023180"/>
    </source>
</evidence>
<protein>
    <submittedName>
        <fullName evidence="7">Serine protease easter</fullName>
    </submittedName>
</protein>
<keyword evidence="1" id="KW-0732">Signal</keyword>
<accession>A0A5N5TFT4</accession>
<name>A0A5N5TFT4_9CRUS</name>
<dbReference type="CDD" id="cd00190">
    <property type="entry name" value="Tryp_SPc"/>
    <property type="match status" value="1"/>
</dbReference>
<dbReference type="GO" id="GO:0006508">
    <property type="term" value="P:proteolysis"/>
    <property type="evidence" value="ECO:0007669"/>
    <property type="project" value="UniProtKB-KW"/>
</dbReference>
<keyword evidence="8" id="KW-1185">Reference proteome</keyword>
<evidence type="ECO:0000256" key="4">
    <source>
        <dbReference type="ARBA" id="ARBA00024195"/>
    </source>
</evidence>
<dbReference type="Gene3D" id="2.40.10.10">
    <property type="entry name" value="Trypsin-like serine proteases"/>
    <property type="match status" value="2"/>
</dbReference>
<comment type="caution">
    <text evidence="7">The sequence shown here is derived from an EMBL/GenBank/DDBJ whole genome shotgun (WGS) entry which is preliminary data.</text>
</comment>
<evidence type="ECO:0000313" key="7">
    <source>
        <dbReference type="EMBL" id="KAB7505503.1"/>
    </source>
</evidence>
<proteinExistence type="inferred from homology"/>
<dbReference type="AlphaFoldDB" id="A0A5N5TFT4"/>
<feature type="domain" description="Peptidase S1" evidence="6">
    <location>
        <begin position="64"/>
        <end position="324"/>
    </location>
</feature>
<dbReference type="InterPro" id="IPR018114">
    <property type="entry name" value="TRYPSIN_HIS"/>
</dbReference>